<evidence type="ECO:0000313" key="1">
    <source>
        <dbReference type="EMBL" id="PSU98410.1"/>
    </source>
</evidence>
<dbReference type="AlphaFoldDB" id="A0A0B7JAZ2"/>
<dbReference type="Proteomes" id="UP000241426">
    <property type="component" value="Unassembled WGS sequence"/>
</dbReference>
<protein>
    <submittedName>
        <fullName evidence="1">Uncharacterized protein</fullName>
    </submittedName>
</protein>
<reference evidence="1 2" key="1">
    <citation type="submission" date="2018-01" db="EMBL/GenBank/DDBJ databases">
        <title>Whole genome sequencing of Histamine producing bacteria.</title>
        <authorList>
            <person name="Butler K."/>
        </authorList>
    </citation>
    <scope>NUCLEOTIDE SEQUENCE [LARGE SCALE GENOMIC DNA]</scope>
    <source>
        <strain evidence="1 2">FS-7.2</strain>
    </source>
</reference>
<accession>A0A2T3KHA6</accession>
<organism evidence="1 2">
    <name type="scientific">Photobacterium kishitanii</name>
    <dbReference type="NCBI Taxonomy" id="318456"/>
    <lineage>
        <taxon>Bacteria</taxon>
        <taxon>Pseudomonadati</taxon>
        <taxon>Pseudomonadota</taxon>
        <taxon>Gammaproteobacteria</taxon>
        <taxon>Vibrionales</taxon>
        <taxon>Vibrionaceae</taxon>
        <taxon>Photobacterium</taxon>
    </lineage>
</organism>
<accession>A0A0B7JAZ2</accession>
<evidence type="ECO:0000313" key="2">
    <source>
        <dbReference type="Proteomes" id="UP000241426"/>
    </source>
</evidence>
<dbReference type="GeneID" id="29943155"/>
<proteinExistence type="predicted"/>
<dbReference type="EMBL" id="PYNF01000009">
    <property type="protein sequence ID" value="PSU98410.1"/>
    <property type="molecule type" value="Genomic_DNA"/>
</dbReference>
<comment type="caution">
    <text evidence="1">The sequence shown here is derived from an EMBL/GenBank/DDBJ whole genome shotgun (WGS) entry which is preliminary data.</text>
</comment>
<dbReference type="eggNOG" id="ENOG5031WRE">
    <property type="taxonomic scope" value="Bacteria"/>
</dbReference>
<name>A0A0B7JAZ2_9GAMM</name>
<gene>
    <name evidence="1" type="ORF">C9J27_12075</name>
</gene>
<sequence>MKKGIIAIIMIALAILFSEHFHSFSVGFTLAIVAVSCGYLIAYQAIRRPQYAMSFLVVAALTKLAITITGVIWVFSADIIHSPLTFLVAYALFSVIITYVVSRYRAHRRDISDQQQREIFHTGLYEELK</sequence>
<dbReference type="RefSeq" id="WP_036796084.1">
    <property type="nucleotide sequence ID" value="NZ_JAUZMX010000001.1"/>
</dbReference>